<comment type="caution">
    <text evidence="1">The sequence shown here is derived from an EMBL/GenBank/DDBJ whole genome shotgun (WGS) entry which is preliminary data.</text>
</comment>
<dbReference type="EMBL" id="QTSU01000002">
    <property type="protein sequence ID" value="RDZ27486.1"/>
    <property type="molecule type" value="Genomic_DNA"/>
</dbReference>
<sequence>MQQEMGQAGVMLGGPTQERPMTFVVCGDCDNAQRSKLAGILQAKGRPYVDYILLLDRGEIVAGNLDFFEDDDPIIGFTQYQNVNSLHVCEPGGADDQVGVALLWFYFALVSKLNLDQGNNLRYHSFCRQISNLYPLRPTEKLI</sequence>
<evidence type="ECO:0000313" key="1">
    <source>
        <dbReference type="EMBL" id="RDZ27486.1"/>
    </source>
</evidence>
<reference evidence="1 2" key="1">
    <citation type="submission" date="2018-08" db="EMBL/GenBank/DDBJ databases">
        <title>Lysobacter sp. zong2l5, whole genome shotgun sequence.</title>
        <authorList>
            <person name="Zhang X."/>
            <person name="Feng G."/>
            <person name="Zhu H."/>
        </authorList>
    </citation>
    <scope>NUCLEOTIDE SEQUENCE [LARGE SCALE GENOMIC DNA]</scope>
    <source>
        <strain evidence="2">zong2l5</strain>
    </source>
</reference>
<keyword evidence="2" id="KW-1185">Reference proteome</keyword>
<accession>A0A371K0P1</accession>
<dbReference type="Proteomes" id="UP000264492">
    <property type="component" value="Unassembled WGS sequence"/>
</dbReference>
<protein>
    <submittedName>
        <fullName evidence="1">Uncharacterized protein</fullName>
    </submittedName>
</protein>
<gene>
    <name evidence="1" type="ORF">DX914_14775</name>
</gene>
<proteinExistence type="predicted"/>
<organism evidence="1 2">
    <name type="scientific">Lysobacter silvisoli</name>
    <dbReference type="NCBI Taxonomy" id="2293254"/>
    <lineage>
        <taxon>Bacteria</taxon>
        <taxon>Pseudomonadati</taxon>
        <taxon>Pseudomonadota</taxon>
        <taxon>Gammaproteobacteria</taxon>
        <taxon>Lysobacterales</taxon>
        <taxon>Lysobacteraceae</taxon>
        <taxon>Lysobacter</taxon>
    </lineage>
</organism>
<dbReference type="AlphaFoldDB" id="A0A371K0P1"/>
<evidence type="ECO:0000313" key="2">
    <source>
        <dbReference type="Proteomes" id="UP000264492"/>
    </source>
</evidence>
<name>A0A371K0P1_9GAMM</name>